<accession>A0A8H4IL40</accession>
<comment type="caution">
    <text evidence="2">The sequence shown here is derived from an EMBL/GenBank/DDBJ whole genome shotgun (WGS) entry which is preliminary data.</text>
</comment>
<keyword evidence="3" id="KW-1185">Reference proteome</keyword>
<dbReference type="AlphaFoldDB" id="A0A8H4IL40"/>
<dbReference type="OrthoDB" id="4502894at2759"/>
<reference evidence="2" key="1">
    <citation type="submission" date="2020-04" db="EMBL/GenBank/DDBJ databases">
        <title>Genome Assembly and Annotation of Botryosphaeria dothidea sdau 11-99, a Latent Pathogen of Apple Fruit Ring Rot in China.</title>
        <authorList>
            <person name="Yu C."/>
            <person name="Diao Y."/>
            <person name="Lu Q."/>
            <person name="Zhao J."/>
            <person name="Cui S."/>
            <person name="Peng C."/>
            <person name="He B."/>
            <person name="Liu H."/>
        </authorList>
    </citation>
    <scope>NUCLEOTIDE SEQUENCE [LARGE SCALE GENOMIC DNA]</scope>
    <source>
        <strain evidence="2">Sdau11-99</strain>
    </source>
</reference>
<keyword evidence="1" id="KW-1133">Transmembrane helix</keyword>
<proteinExistence type="predicted"/>
<protein>
    <submittedName>
        <fullName evidence="2">Uncharacterized protein</fullName>
    </submittedName>
</protein>
<evidence type="ECO:0000256" key="1">
    <source>
        <dbReference type="SAM" id="Phobius"/>
    </source>
</evidence>
<keyword evidence="1" id="KW-0812">Transmembrane</keyword>
<name>A0A8H4IL40_9PEZI</name>
<sequence length="164" mass="18524">MNEHATLLLTALYYTLCLPVYTLFRALALVLSPLYYGLQFVLLPFIYLARFGSRVIVFPFVLLARLETLYVYLGVAGIIGVCAGGILYFIFSALKSTFNLDSYDEGYGVTAAEYRAARCKRKAGEDYASAPVLMDTSCRFKDFRLLKQRDLLAQTILEEDDSDY</sequence>
<gene>
    <name evidence="2" type="ORF">GTA08_BOTSDO09251</name>
</gene>
<feature type="transmembrane region" description="Helical" evidence="1">
    <location>
        <begin position="40"/>
        <end position="63"/>
    </location>
</feature>
<evidence type="ECO:0000313" key="3">
    <source>
        <dbReference type="Proteomes" id="UP000572817"/>
    </source>
</evidence>
<evidence type="ECO:0000313" key="2">
    <source>
        <dbReference type="EMBL" id="KAF4303121.1"/>
    </source>
</evidence>
<dbReference type="Proteomes" id="UP000572817">
    <property type="component" value="Unassembled WGS sequence"/>
</dbReference>
<dbReference type="EMBL" id="WWBZ02000062">
    <property type="protein sequence ID" value="KAF4303121.1"/>
    <property type="molecule type" value="Genomic_DNA"/>
</dbReference>
<feature type="transmembrane region" description="Helical" evidence="1">
    <location>
        <begin position="69"/>
        <end position="91"/>
    </location>
</feature>
<organism evidence="2 3">
    <name type="scientific">Botryosphaeria dothidea</name>
    <dbReference type="NCBI Taxonomy" id="55169"/>
    <lineage>
        <taxon>Eukaryota</taxon>
        <taxon>Fungi</taxon>
        <taxon>Dikarya</taxon>
        <taxon>Ascomycota</taxon>
        <taxon>Pezizomycotina</taxon>
        <taxon>Dothideomycetes</taxon>
        <taxon>Dothideomycetes incertae sedis</taxon>
        <taxon>Botryosphaeriales</taxon>
        <taxon>Botryosphaeriaceae</taxon>
        <taxon>Botryosphaeria</taxon>
    </lineage>
</organism>
<keyword evidence="1" id="KW-0472">Membrane</keyword>
<feature type="transmembrane region" description="Helical" evidence="1">
    <location>
        <begin position="6"/>
        <end position="28"/>
    </location>
</feature>